<sequence>MSASARQPEHNVNPLFIDRWSPRAFTGEAIGEQDLLTILEAGRWAPSAYNVQPWRFIYARAGTPAWGPLFATLNAFNQSWAQRASALIIVTSANESVSPGSTEAKPNPSYEFDAGAAWGYIALQTTLLGWHAHAMAGFDKDLARSSLGIPANYTVQAAVAIGRHSEDKSFLPEGLQSRDVPSPRLPVKAIAAEGRFGFEG</sequence>
<comment type="caution">
    <text evidence="4">The sequence shown here is derived from an EMBL/GenBank/DDBJ whole genome shotgun (WGS) entry which is preliminary data.</text>
</comment>
<evidence type="ECO:0000259" key="3">
    <source>
        <dbReference type="Pfam" id="PF00881"/>
    </source>
</evidence>
<dbReference type="GO" id="GO:0016491">
    <property type="term" value="F:oxidoreductase activity"/>
    <property type="evidence" value="ECO:0007669"/>
    <property type="project" value="UniProtKB-KW"/>
</dbReference>
<evidence type="ECO:0000313" key="5">
    <source>
        <dbReference type="Proteomes" id="UP000461670"/>
    </source>
</evidence>
<evidence type="ECO:0000256" key="1">
    <source>
        <dbReference type="ARBA" id="ARBA00007118"/>
    </source>
</evidence>
<dbReference type="Gene3D" id="3.40.109.10">
    <property type="entry name" value="NADH Oxidase"/>
    <property type="match status" value="1"/>
</dbReference>
<reference evidence="5" key="1">
    <citation type="journal article" date="2020" name="MBio">
        <title>Horizontal gene transfer to a defensive symbiont with a reduced genome amongst a multipartite beetle microbiome.</title>
        <authorList>
            <person name="Waterworth S.C."/>
            <person name="Florez L.V."/>
            <person name="Rees E.R."/>
            <person name="Hertweck C."/>
            <person name="Kaltenpoth M."/>
            <person name="Kwan J.C."/>
        </authorList>
    </citation>
    <scope>NUCLEOTIDE SEQUENCE [LARGE SCALE GENOMIC DNA]</scope>
</reference>
<feature type="domain" description="Nitroreductase" evidence="3">
    <location>
        <begin position="18"/>
        <end position="59"/>
    </location>
</feature>
<protein>
    <submittedName>
        <fullName evidence="4">Malonic semialdehyde reductase RutE</fullName>
    </submittedName>
</protein>
<dbReference type="InterPro" id="IPR029479">
    <property type="entry name" value="Nitroreductase"/>
</dbReference>
<name>A0A7V8FN25_9BURK</name>
<dbReference type="Pfam" id="PF00881">
    <property type="entry name" value="Nitroreductase"/>
    <property type="match status" value="2"/>
</dbReference>
<evidence type="ECO:0000256" key="2">
    <source>
        <dbReference type="ARBA" id="ARBA00023002"/>
    </source>
</evidence>
<dbReference type="PANTHER" id="PTHR43673:SF10">
    <property type="entry name" value="NADH DEHYDROGENASE_NAD(P)H NITROREDUCTASE XCC3605-RELATED"/>
    <property type="match status" value="1"/>
</dbReference>
<dbReference type="InterPro" id="IPR000415">
    <property type="entry name" value="Nitroreductase-like"/>
</dbReference>
<dbReference type="SUPFAM" id="SSF55469">
    <property type="entry name" value="FMN-dependent nitroreductase-like"/>
    <property type="match status" value="1"/>
</dbReference>
<dbReference type="CDD" id="cd02138">
    <property type="entry name" value="TdsD-like"/>
    <property type="match status" value="1"/>
</dbReference>
<proteinExistence type="inferred from homology"/>
<dbReference type="PANTHER" id="PTHR43673">
    <property type="entry name" value="NAD(P)H NITROREDUCTASE YDGI-RELATED"/>
    <property type="match status" value="1"/>
</dbReference>
<dbReference type="AlphaFoldDB" id="A0A7V8FN25"/>
<comment type="similarity">
    <text evidence="1">Belongs to the nitroreductase family.</text>
</comment>
<accession>A0A7V8FN25</accession>
<gene>
    <name evidence="4" type="primary">rutE</name>
    <name evidence="4" type="ORF">GAK30_02419</name>
</gene>
<dbReference type="Proteomes" id="UP000461670">
    <property type="component" value="Unassembled WGS sequence"/>
</dbReference>
<keyword evidence="2" id="KW-0560">Oxidoreductase</keyword>
<dbReference type="EMBL" id="WNDQ01000033">
    <property type="protein sequence ID" value="KAF1020596.1"/>
    <property type="molecule type" value="Genomic_DNA"/>
</dbReference>
<evidence type="ECO:0000313" key="4">
    <source>
        <dbReference type="EMBL" id="KAF1020596.1"/>
    </source>
</evidence>
<feature type="domain" description="Nitroreductase" evidence="3">
    <location>
        <begin position="74"/>
        <end position="163"/>
    </location>
</feature>
<organism evidence="4 5">
    <name type="scientific">Paracidovorax wautersii</name>
    <dbReference type="NCBI Taxonomy" id="1177982"/>
    <lineage>
        <taxon>Bacteria</taxon>
        <taxon>Pseudomonadati</taxon>
        <taxon>Pseudomonadota</taxon>
        <taxon>Betaproteobacteria</taxon>
        <taxon>Burkholderiales</taxon>
        <taxon>Comamonadaceae</taxon>
        <taxon>Paracidovorax</taxon>
    </lineage>
</organism>